<dbReference type="Proteomes" id="UP000426235">
    <property type="component" value="Chromosome"/>
</dbReference>
<accession>A0A6I6H822</accession>
<name>A0A6I6H822_9PSED</name>
<protein>
    <recommendedName>
        <fullName evidence="3">Dermonecrotic toxin N-terminal domain-containing protein</fullName>
    </recommendedName>
</protein>
<dbReference type="PROSITE" id="PS51450">
    <property type="entry name" value="LRR"/>
    <property type="match status" value="1"/>
</dbReference>
<evidence type="ECO:0000259" key="3">
    <source>
        <dbReference type="Pfam" id="PF20178"/>
    </source>
</evidence>
<reference evidence="4" key="1">
    <citation type="submission" date="2019-12" db="EMBL/GenBank/DDBJ databases">
        <title>Hybrid Genome Assemblies of two High G+C Isolates from Undergraduate Microbiology Courses.</title>
        <authorList>
            <person name="Ne Ville C.J."/>
            <person name="Enright D."/>
            <person name="Hernandez I."/>
            <person name="Dodsworth J."/>
            <person name="Orwin P.M."/>
        </authorList>
    </citation>
    <scope>NUCLEOTIDE SEQUENCE [LARGE SCALE GENOMIC DNA]</scope>
    <source>
        <strain evidence="4">Neo</strain>
    </source>
</reference>
<evidence type="ECO:0000313" key="4">
    <source>
        <dbReference type="EMBL" id="QGW77424.1"/>
    </source>
</evidence>
<dbReference type="InterPro" id="IPR050216">
    <property type="entry name" value="LRR_domain-containing"/>
</dbReference>
<dbReference type="PANTHER" id="PTHR48051:SF46">
    <property type="entry name" value="LEUCINE RICH REPEAT-CONTAINING DOMAIN PROTEIN"/>
    <property type="match status" value="1"/>
</dbReference>
<dbReference type="InterPro" id="IPR001611">
    <property type="entry name" value="Leu-rich_rpt"/>
</dbReference>
<keyword evidence="1" id="KW-0433">Leucine-rich repeat</keyword>
<evidence type="ECO:0000313" key="5">
    <source>
        <dbReference type="Proteomes" id="UP000426235"/>
    </source>
</evidence>
<feature type="domain" description="Dermonecrotic toxin N-terminal" evidence="3">
    <location>
        <begin position="81"/>
        <end position="338"/>
    </location>
</feature>
<dbReference type="Gene3D" id="3.80.10.10">
    <property type="entry name" value="Ribonuclease Inhibitor"/>
    <property type="match status" value="1"/>
</dbReference>
<dbReference type="AlphaFoldDB" id="A0A6I6H822"/>
<evidence type="ECO:0000256" key="2">
    <source>
        <dbReference type="ARBA" id="ARBA00022737"/>
    </source>
</evidence>
<dbReference type="SUPFAM" id="SSF52058">
    <property type="entry name" value="L domain-like"/>
    <property type="match status" value="1"/>
</dbReference>
<dbReference type="GO" id="GO:0005737">
    <property type="term" value="C:cytoplasm"/>
    <property type="evidence" value="ECO:0007669"/>
    <property type="project" value="TreeGrafter"/>
</dbReference>
<dbReference type="Pfam" id="PF20178">
    <property type="entry name" value="ToxA_N"/>
    <property type="match status" value="1"/>
</dbReference>
<organism evidence="4 5">
    <name type="scientific">Pseudomonas alkylphenolica</name>
    <dbReference type="NCBI Taxonomy" id="237609"/>
    <lineage>
        <taxon>Bacteria</taxon>
        <taxon>Pseudomonadati</taxon>
        <taxon>Pseudomonadota</taxon>
        <taxon>Gammaproteobacteria</taxon>
        <taxon>Pseudomonadales</taxon>
        <taxon>Pseudomonadaceae</taxon>
        <taxon>Pseudomonas</taxon>
    </lineage>
</organism>
<keyword evidence="5" id="KW-1185">Reference proteome</keyword>
<keyword evidence="2" id="KW-0677">Repeat</keyword>
<dbReference type="RefSeq" id="WP_157192416.1">
    <property type="nucleotide sequence ID" value="NZ_CP046621.1"/>
</dbReference>
<dbReference type="InterPro" id="IPR032675">
    <property type="entry name" value="LRR_dom_sf"/>
</dbReference>
<dbReference type="EMBL" id="CP046621">
    <property type="protein sequence ID" value="QGW77424.1"/>
    <property type="molecule type" value="Genomic_DNA"/>
</dbReference>
<proteinExistence type="predicted"/>
<dbReference type="PANTHER" id="PTHR48051">
    <property type="match status" value="1"/>
</dbReference>
<dbReference type="Pfam" id="PF00560">
    <property type="entry name" value="LRR_1"/>
    <property type="match status" value="1"/>
</dbReference>
<dbReference type="InterPro" id="IPR046673">
    <property type="entry name" value="ToxA_N"/>
</dbReference>
<sequence>MPSIDLENPHQQLIERQLPAWSQHASPEQWQTLHETLLPAQGLPGEEADWFANAAPDLREAVQASQARLAHSQKNLARALKGLKNIAEFAEPLLAQALATHHQLSVPLRSSELIHIHHLFTWQTYVSQHERRSLLEAALHNFEDAIEFSRESALVLAGDVQVEKTVVIGKTTLGDSETLVDIELESEAYAIKPLSLSPEDFSRTCRSLDLGQRYQAHLASVFAPAQVATLAIRVHQDRLRLAAELAFLRHHVNGKALDKVQALLDEGTTLTCSQLSLFGIDLHEVLILDLGETGLLLHLSGHGISLRQFANLSALHDHLRDDLRQADFRQRFLAYVPRDQQQTFLSRVRQNLDANGDASLYLESVAIEGELFSFLHQDHVARLKTEARQLAVPTADADEQARKRRQALYESLGLNALMVAGLFVPGVGTLMTAVMVCQLLDEVYESYQAWSVGDRQLALRHLEAVGLNLALIGGLHVAGKMVPKLFNSPLMESLEPVRSAAGTQRLWRPELVSYASDVVLPEQLQANSAGQFEHQGRRFIRFDGRVFEQRLDPALERWRIVHPSDPQAYQPLLEHNGEGAWRAEHEQPHAWSGARLVRRLSPNYQGLADADLLKALQVSGTSEEHVLQIHLGNQPIPEPLAYTLESLRTEGPLSATLEQLASDLPLTRAALGLWLPRLVSNDSERLLLVCLKRLPGWSPELRLEIRAGSPHGAVLHAIGEVQASERVVVVKSLDGYEAYLGERPAPGVIDHDLCRAVEAALPSQKRLAMGLASNGGEALRERVLTMVASDRDALIRSLWGYQPSRWGEGMLRGGEAPRGYSRQFLHTSVAVRYRRLFPSTSDLHIQAVIQNWRNRGLSPTLELDRLEDRLQELRRDLVDWAVPVPNRRRAFQRIENAWRRNAGQTLMNGNALHTLDLSALDLNDQDLITLALPNDFTHIGELDLSGNPGVTTLPAELYERFPALERLRLTRCGVNQMPRVGMPQALAWLDLEHNPLVWDATAQARLDSLVNLRVLDLSHCPLGRAPDFTALPHLRTVFLTRCGLSELPNGLQGLVDPLLLDFAYNPLVNLPAVEAIPHPVARALRLEGNALGAQVWAQIDSYYQATGIDLLIPEVDYEELLGGASADQLGIWERLPLQYRRDLRALVESNWYRDTLPDSHAETWRRLTRMDQDQYYRRRMLALPAERLLDLEIEHR</sequence>
<evidence type="ECO:0000256" key="1">
    <source>
        <dbReference type="ARBA" id="ARBA00022614"/>
    </source>
</evidence>
<gene>
    <name evidence="4" type="ORF">GPJ81_12270</name>
</gene>